<protein>
    <submittedName>
        <fullName evidence="2">Uncharacterized protein</fullName>
    </submittedName>
</protein>
<feature type="chain" id="PRO_5047071851" evidence="1">
    <location>
        <begin position="33"/>
        <end position="174"/>
    </location>
</feature>
<proteinExistence type="predicted"/>
<keyword evidence="3" id="KW-1185">Reference proteome</keyword>
<evidence type="ECO:0000256" key="1">
    <source>
        <dbReference type="SAM" id="SignalP"/>
    </source>
</evidence>
<dbReference type="Proteomes" id="UP000631653">
    <property type="component" value="Unassembled WGS sequence"/>
</dbReference>
<dbReference type="PROSITE" id="PS51257">
    <property type="entry name" value="PROKAR_LIPOPROTEIN"/>
    <property type="match status" value="1"/>
</dbReference>
<organism evidence="2 3">
    <name type="scientific">Acetobacter conturbans</name>
    <dbReference type="NCBI Taxonomy" id="1737472"/>
    <lineage>
        <taxon>Bacteria</taxon>
        <taxon>Pseudomonadati</taxon>
        <taxon>Pseudomonadota</taxon>
        <taxon>Alphaproteobacteria</taxon>
        <taxon>Acetobacterales</taxon>
        <taxon>Acetobacteraceae</taxon>
        <taxon>Acetobacter</taxon>
    </lineage>
</organism>
<keyword evidence="1" id="KW-0732">Signal</keyword>
<gene>
    <name evidence="2" type="ORF">GOB81_08770</name>
</gene>
<evidence type="ECO:0000313" key="3">
    <source>
        <dbReference type="Proteomes" id="UP000631653"/>
    </source>
</evidence>
<dbReference type="InterPro" id="IPR006175">
    <property type="entry name" value="YjgF/YER057c/UK114"/>
</dbReference>
<dbReference type="CDD" id="cd06151">
    <property type="entry name" value="YjgF_YER057c_UK114_like_3"/>
    <property type="match status" value="1"/>
</dbReference>
<dbReference type="Pfam" id="PF01042">
    <property type="entry name" value="Ribonuc_L-PSP"/>
    <property type="match status" value="1"/>
</dbReference>
<feature type="signal peptide" evidence="1">
    <location>
        <begin position="1"/>
        <end position="32"/>
    </location>
</feature>
<reference evidence="2 3" key="1">
    <citation type="journal article" date="2020" name="Int. J. Syst. Evol. Microbiol.">
        <title>Novel acetic acid bacteria from cider fermentations: Acetobacter conturbans sp. nov. and Acetobacter fallax sp. nov.</title>
        <authorList>
            <person name="Sombolestani A.S."/>
            <person name="Cleenwerck I."/>
            <person name="Cnockaert M."/>
            <person name="Borremans W."/>
            <person name="Wieme A.D."/>
            <person name="De Vuyst L."/>
            <person name="Vandamme P."/>
        </authorList>
    </citation>
    <scope>NUCLEOTIDE SEQUENCE [LARGE SCALE GENOMIC DNA]</scope>
    <source>
        <strain evidence="2 3">LMG 1627</strain>
    </source>
</reference>
<sequence length="174" mass="18596">MNHHHGRTIRRGLLAAVGLALASGACGMSARAEVVRYPEADYPISTAVEVPAGYSTVYISGLGPPVRDSHAPARTPAAYGDMEDQSTAAFQRVKDALGKMGLGMADVVQMHLYMVADPATKKLDFEGMMHGYRRFFGSADQPNVPARSAFAVAQLANPGWLIEVEVVAVRAPKK</sequence>
<dbReference type="EMBL" id="WOSY01000007">
    <property type="protein sequence ID" value="NHN88722.1"/>
    <property type="molecule type" value="Genomic_DNA"/>
</dbReference>
<name>A0ABX0K0P8_9PROT</name>
<comment type="caution">
    <text evidence="2">The sequence shown here is derived from an EMBL/GenBank/DDBJ whole genome shotgun (WGS) entry which is preliminary data.</text>
</comment>
<dbReference type="PANTHER" id="PTHR11803:SF59">
    <property type="entry name" value="ENDORIBONUCLEASE"/>
    <property type="match status" value="1"/>
</dbReference>
<dbReference type="Gene3D" id="3.30.1330.40">
    <property type="entry name" value="RutC-like"/>
    <property type="match status" value="1"/>
</dbReference>
<dbReference type="PROSITE" id="PS51318">
    <property type="entry name" value="TAT"/>
    <property type="match status" value="1"/>
</dbReference>
<dbReference type="InterPro" id="IPR006311">
    <property type="entry name" value="TAT_signal"/>
</dbReference>
<evidence type="ECO:0000313" key="2">
    <source>
        <dbReference type="EMBL" id="NHN88722.1"/>
    </source>
</evidence>
<dbReference type="RefSeq" id="WP_173570044.1">
    <property type="nucleotide sequence ID" value="NZ_WOSY01000007.1"/>
</dbReference>
<accession>A0ABX0K0P8</accession>
<dbReference type="SUPFAM" id="SSF55298">
    <property type="entry name" value="YjgF-like"/>
    <property type="match status" value="1"/>
</dbReference>
<dbReference type="InterPro" id="IPR035959">
    <property type="entry name" value="RutC-like_sf"/>
</dbReference>
<dbReference type="PANTHER" id="PTHR11803">
    <property type="entry name" value="2-IMINOBUTANOATE/2-IMINOPROPANOATE DEAMINASE RIDA"/>
    <property type="match status" value="1"/>
</dbReference>